<dbReference type="AlphaFoldDB" id="A0A7C4RTK7"/>
<comment type="caution">
    <text evidence="8">The sequence shown here is derived from an EMBL/GenBank/DDBJ whole genome shotgun (WGS) entry which is preliminary data.</text>
</comment>
<dbReference type="Gene3D" id="1.10.3730.20">
    <property type="match status" value="1"/>
</dbReference>
<comment type="similarity">
    <text evidence="2">Belongs to the EamA transporter family.</text>
</comment>
<evidence type="ECO:0000256" key="2">
    <source>
        <dbReference type="ARBA" id="ARBA00007362"/>
    </source>
</evidence>
<dbReference type="InterPro" id="IPR050638">
    <property type="entry name" value="AA-Vitamin_Transporters"/>
</dbReference>
<gene>
    <name evidence="8" type="ORF">ENS29_13370</name>
</gene>
<feature type="transmembrane region" description="Helical" evidence="6">
    <location>
        <begin position="99"/>
        <end position="120"/>
    </location>
</feature>
<dbReference type="SUPFAM" id="SSF103481">
    <property type="entry name" value="Multidrug resistance efflux transporter EmrE"/>
    <property type="match status" value="2"/>
</dbReference>
<feature type="transmembrane region" description="Helical" evidence="6">
    <location>
        <begin position="12"/>
        <end position="32"/>
    </location>
</feature>
<sequence>MKPSASLMLTHIKLALTAVFWGGTFIAGKIVSKDIPPFSAAFLRFLIANLFMIVLLKKSGNGFPRLERATLLLIAALGATGIFLYNACFFQGLKTIDASRASLIIALNPVFIGIGAALFYKDSWSPVKTVGTLLSLIGAVTVITRGDYAAIFSGGVGRGELFILCCVFSWVSFSLLGKKCLSVLTPLESIGYASIAGNILLLPPALSEHLLSTSVALSLNDWLALFYLGFFGTVLGFVWYYDGISRIGAAKAGLYINLVPVSAVFMGWLFLNESIGIPILFGAVLVVLGIGLTQQSAAIETALSSRNGRRIS</sequence>
<organism evidence="8">
    <name type="scientific">Desulfatirhabdium butyrativorans</name>
    <dbReference type="NCBI Taxonomy" id="340467"/>
    <lineage>
        <taxon>Bacteria</taxon>
        <taxon>Pseudomonadati</taxon>
        <taxon>Thermodesulfobacteriota</taxon>
        <taxon>Desulfobacteria</taxon>
        <taxon>Desulfobacterales</taxon>
        <taxon>Desulfatirhabdiaceae</taxon>
        <taxon>Desulfatirhabdium</taxon>
    </lineage>
</organism>
<feature type="transmembrane region" description="Helical" evidence="6">
    <location>
        <begin position="253"/>
        <end position="271"/>
    </location>
</feature>
<name>A0A7C4RTK7_9BACT</name>
<dbReference type="GO" id="GO:0016020">
    <property type="term" value="C:membrane"/>
    <property type="evidence" value="ECO:0007669"/>
    <property type="project" value="UniProtKB-SubCell"/>
</dbReference>
<accession>A0A7C4RTK7</accession>
<dbReference type="PANTHER" id="PTHR32322">
    <property type="entry name" value="INNER MEMBRANE TRANSPORTER"/>
    <property type="match status" value="1"/>
</dbReference>
<evidence type="ECO:0000256" key="1">
    <source>
        <dbReference type="ARBA" id="ARBA00004141"/>
    </source>
</evidence>
<feature type="transmembrane region" description="Helical" evidence="6">
    <location>
        <begin position="159"/>
        <end position="176"/>
    </location>
</feature>
<protein>
    <submittedName>
        <fullName evidence="8">DMT family transporter</fullName>
    </submittedName>
</protein>
<dbReference type="InterPro" id="IPR000620">
    <property type="entry name" value="EamA_dom"/>
</dbReference>
<feature type="transmembrane region" description="Helical" evidence="6">
    <location>
        <begin position="183"/>
        <end position="202"/>
    </location>
</feature>
<keyword evidence="4 6" id="KW-1133">Transmembrane helix</keyword>
<evidence type="ECO:0000256" key="5">
    <source>
        <dbReference type="ARBA" id="ARBA00023136"/>
    </source>
</evidence>
<dbReference type="EMBL" id="DSUH01000306">
    <property type="protein sequence ID" value="HGU33822.1"/>
    <property type="molecule type" value="Genomic_DNA"/>
</dbReference>
<comment type="subcellular location">
    <subcellularLocation>
        <location evidence="1">Membrane</location>
        <topology evidence="1">Multi-pass membrane protein</topology>
    </subcellularLocation>
</comment>
<evidence type="ECO:0000259" key="7">
    <source>
        <dbReference type="Pfam" id="PF00892"/>
    </source>
</evidence>
<dbReference type="PANTHER" id="PTHR32322:SF2">
    <property type="entry name" value="EAMA DOMAIN-CONTAINING PROTEIN"/>
    <property type="match status" value="1"/>
</dbReference>
<evidence type="ECO:0000313" key="8">
    <source>
        <dbReference type="EMBL" id="HGU33822.1"/>
    </source>
</evidence>
<dbReference type="Pfam" id="PF00892">
    <property type="entry name" value="EamA"/>
    <property type="match status" value="2"/>
</dbReference>
<keyword evidence="3 6" id="KW-0812">Transmembrane</keyword>
<evidence type="ECO:0000256" key="3">
    <source>
        <dbReference type="ARBA" id="ARBA00022692"/>
    </source>
</evidence>
<feature type="transmembrane region" description="Helical" evidence="6">
    <location>
        <begin position="277"/>
        <end position="303"/>
    </location>
</feature>
<feature type="domain" description="EamA" evidence="7">
    <location>
        <begin position="158"/>
        <end position="292"/>
    </location>
</feature>
<evidence type="ECO:0000256" key="6">
    <source>
        <dbReference type="SAM" id="Phobius"/>
    </source>
</evidence>
<dbReference type="InterPro" id="IPR037185">
    <property type="entry name" value="EmrE-like"/>
</dbReference>
<feature type="transmembrane region" description="Helical" evidence="6">
    <location>
        <begin position="222"/>
        <end position="241"/>
    </location>
</feature>
<feature type="domain" description="EamA" evidence="7">
    <location>
        <begin position="12"/>
        <end position="143"/>
    </location>
</feature>
<feature type="transmembrane region" description="Helical" evidence="6">
    <location>
        <begin position="132"/>
        <end position="153"/>
    </location>
</feature>
<reference evidence="8" key="1">
    <citation type="journal article" date="2020" name="mSystems">
        <title>Genome- and Community-Level Interaction Insights into Carbon Utilization and Element Cycling Functions of Hydrothermarchaeota in Hydrothermal Sediment.</title>
        <authorList>
            <person name="Zhou Z."/>
            <person name="Liu Y."/>
            <person name="Xu W."/>
            <person name="Pan J."/>
            <person name="Luo Z.H."/>
            <person name="Li M."/>
        </authorList>
    </citation>
    <scope>NUCLEOTIDE SEQUENCE [LARGE SCALE GENOMIC DNA]</scope>
    <source>
        <strain evidence="8">SpSt-477</strain>
    </source>
</reference>
<keyword evidence="5 6" id="KW-0472">Membrane</keyword>
<evidence type="ECO:0000256" key="4">
    <source>
        <dbReference type="ARBA" id="ARBA00022989"/>
    </source>
</evidence>
<proteinExistence type="inferred from homology"/>
<feature type="transmembrane region" description="Helical" evidence="6">
    <location>
        <begin position="69"/>
        <end position="93"/>
    </location>
</feature>
<feature type="transmembrane region" description="Helical" evidence="6">
    <location>
        <begin position="38"/>
        <end position="57"/>
    </location>
</feature>